<dbReference type="SUPFAM" id="SSF50104">
    <property type="entry name" value="Translation proteins SH3-like domain"/>
    <property type="match status" value="1"/>
</dbReference>
<keyword evidence="6" id="KW-1185">Reference proteome</keyword>
<dbReference type="Pfam" id="PF22682">
    <property type="entry name" value="Ribosomal_uL24m-like"/>
    <property type="match status" value="1"/>
</dbReference>
<gene>
    <name evidence="5" type="ORF">SLS63_001398</name>
</gene>
<feature type="compositionally biased region" description="Basic and acidic residues" evidence="4">
    <location>
        <begin position="15"/>
        <end position="26"/>
    </location>
</feature>
<dbReference type="InterPro" id="IPR014722">
    <property type="entry name" value="Rib_uL2_dom2"/>
</dbReference>
<keyword evidence="2" id="KW-0689">Ribosomal protein</keyword>
<evidence type="ECO:0000256" key="2">
    <source>
        <dbReference type="ARBA" id="ARBA00022980"/>
    </source>
</evidence>
<keyword evidence="3" id="KW-0687">Ribonucleoprotein</keyword>
<evidence type="ECO:0000256" key="1">
    <source>
        <dbReference type="ARBA" id="ARBA00010618"/>
    </source>
</evidence>
<evidence type="ECO:0000256" key="4">
    <source>
        <dbReference type="SAM" id="MobiDB-lite"/>
    </source>
</evidence>
<dbReference type="EMBL" id="JAKNSF020000003">
    <property type="protein sequence ID" value="KAK7740198.1"/>
    <property type="molecule type" value="Genomic_DNA"/>
</dbReference>
<feature type="compositionally biased region" description="Basic residues" evidence="4">
    <location>
        <begin position="66"/>
        <end position="76"/>
    </location>
</feature>
<evidence type="ECO:0000313" key="6">
    <source>
        <dbReference type="Proteomes" id="UP001430848"/>
    </source>
</evidence>
<dbReference type="InterPro" id="IPR041988">
    <property type="entry name" value="Ribosomal_uL24_KOW"/>
</dbReference>
<comment type="similarity">
    <text evidence="1">Belongs to the universal ribosomal protein uL24 family.</text>
</comment>
<dbReference type="Proteomes" id="UP001430848">
    <property type="component" value="Unassembled WGS sequence"/>
</dbReference>
<dbReference type="Gene3D" id="2.30.30.30">
    <property type="match status" value="1"/>
</dbReference>
<evidence type="ECO:0008006" key="7">
    <source>
        <dbReference type="Google" id="ProtNLM"/>
    </source>
</evidence>
<proteinExistence type="inferred from homology"/>
<comment type="caution">
    <text evidence="5">The sequence shown here is derived from an EMBL/GenBank/DDBJ whole genome shotgun (WGS) entry which is preliminary data.</text>
</comment>
<evidence type="ECO:0000313" key="5">
    <source>
        <dbReference type="EMBL" id="KAK7740198.1"/>
    </source>
</evidence>
<feature type="region of interest" description="Disordered" evidence="4">
    <location>
        <begin position="1"/>
        <end position="76"/>
    </location>
</feature>
<dbReference type="InterPro" id="IPR003256">
    <property type="entry name" value="Ribosomal_uL24"/>
</dbReference>
<reference evidence="5 6" key="1">
    <citation type="submission" date="2024-02" db="EMBL/GenBank/DDBJ databases">
        <title>De novo assembly and annotation of 12 fungi associated with fruit tree decline syndrome in Ontario, Canada.</title>
        <authorList>
            <person name="Sulman M."/>
            <person name="Ellouze W."/>
            <person name="Ilyukhin E."/>
        </authorList>
    </citation>
    <scope>NUCLEOTIDE SEQUENCE [LARGE SCALE GENOMIC DNA]</scope>
    <source>
        <strain evidence="5 6">M169</strain>
    </source>
</reference>
<protein>
    <recommendedName>
        <fullName evidence="7">KOW domain-containing protein domain-containing protein</fullName>
    </recommendedName>
</protein>
<dbReference type="PANTHER" id="PTHR12903">
    <property type="entry name" value="MITOCHONDRIAL RIBOSOMAL PROTEIN L24"/>
    <property type="match status" value="1"/>
</dbReference>
<dbReference type="CDD" id="cd06089">
    <property type="entry name" value="KOW_RPL26"/>
    <property type="match status" value="1"/>
</dbReference>
<accession>A0ABR1PM98</accession>
<sequence length="431" mass="49117">MELPAAKRPKLKNSHAYETDLHRGLDPVDGQPIRPRPQCLNPTTPAPPVPDSKLLRRTAQAERQVIRRSKKQGKMMKMARQRQEFRQRMSGTQQTHASLKDAARRRREDWEMGALAPQRDTPLRDTNDSYWGSISLQRNLADTLPEKQRDLACRWAGGRKTLCIKAGDRVAIMDGPDKGKISTVKYVQEEGAFVALEAENLMQNFTVPDYMSKLQGDKPLHIQLAEYRAPIHAIRLVHPLKDPVSGEIRDVVINELVARNYYKDKATGRETWSRVVPGLNIEIPWPKAFEDAEKQNLEGTFEDHACDTLRIDVEEKTFVPTLLRPPMPTEVIDELRNRYSKFRTRHEDEYVAKKEAEEAEKAARKKSIKTMRTPVQELNAKIKAERKARGQPELTEEMLAKIGEVMARNRNRTLAGAGIAQIESPAVTVDN</sequence>
<dbReference type="InterPro" id="IPR008991">
    <property type="entry name" value="Translation_prot_SH3-like_sf"/>
</dbReference>
<organism evidence="5 6">
    <name type="scientific">Diaporthe eres</name>
    <name type="common">Phomopsis oblonga</name>
    <dbReference type="NCBI Taxonomy" id="83184"/>
    <lineage>
        <taxon>Eukaryota</taxon>
        <taxon>Fungi</taxon>
        <taxon>Dikarya</taxon>
        <taxon>Ascomycota</taxon>
        <taxon>Pezizomycotina</taxon>
        <taxon>Sordariomycetes</taxon>
        <taxon>Sordariomycetidae</taxon>
        <taxon>Diaporthales</taxon>
        <taxon>Diaporthaceae</taxon>
        <taxon>Diaporthe</taxon>
        <taxon>Diaporthe eres species complex</taxon>
    </lineage>
</organism>
<evidence type="ECO:0000256" key="3">
    <source>
        <dbReference type="ARBA" id="ARBA00023274"/>
    </source>
</evidence>
<name>A0ABR1PM98_DIAER</name>